<name>A0A815UW44_9BILA</name>
<gene>
    <name evidence="1" type="ORF">IZO911_LOCUS46002</name>
</gene>
<protein>
    <submittedName>
        <fullName evidence="1">Uncharacterized protein</fullName>
    </submittedName>
</protein>
<sequence>FLQEELHSIVIESNQEVNLREKLLENSIEKLIH</sequence>
<evidence type="ECO:0000313" key="1">
    <source>
        <dbReference type="EMBL" id="CAF1526256.1"/>
    </source>
</evidence>
<proteinExistence type="predicted"/>
<dbReference type="AlphaFoldDB" id="A0A815UW44"/>
<reference evidence="1" key="1">
    <citation type="submission" date="2021-02" db="EMBL/GenBank/DDBJ databases">
        <authorList>
            <person name="Nowell W R."/>
        </authorList>
    </citation>
    <scope>NUCLEOTIDE SEQUENCE</scope>
</reference>
<evidence type="ECO:0000313" key="2">
    <source>
        <dbReference type="Proteomes" id="UP000663860"/>
    </source>
</evidence>
<comment type="caution">
    <text evidence="1">The sequence shown here is derived from an EMBL/GenBank/DDBJ whole genome shotgun (WGS) entry which is preliminary data.</text>
</comment>
<accession>A0A815UW44</accession>
<feature type="non-terminal residue" evidence="1">
    <location>
        <position position="1"/>
    </location>
</feature>
<dbReference type="Proteomes" id="UP000663860">
    <property type="component" value="Unassembled WGS sequence"/>
</dbReference>
<dbReference type="EMBL" id="CAJNOE010007040">
    <property type="protein sequence ID" value="CAF1526256.1"/>
    <property type="molecule type" value="Genomic_DNA"/>
</dbReference>
<organism evidence="1 2">
    <name type="scientific">Adineta steineri</name>
    <dbReference type="NCBI Taxonomy" id="433720"/>
    <lineage>
        <taxon>Eukaryota</taxon>
        <taxon>Metazoa</taxon>
        <taxon>Spiralia</taxon>
        <taxon>Gnathifera</taxon>
        <taxon>Rotifera</taxon>
        <taxon>Eurotatoria</taxon>
        <taxon>Bdelloidea</taxon>
        <taxon>Adinetida</taxon>
        <taxon>Adinetidae</taxon>
        <taxon>Adineta</taxon>
    </lineage>
</organism>